<dbReference type="GO" id="GO:0004553">
    <property type="term" value="F:hydrolase activity, hydrolyzing O-glycosyl compounds"/>
    <property type="evidence" value="ECO:0007669"/>
    <property type="project" value="InterPro"/>
</dbReference>
<sequence>MHSLIYLIYLAGFADAILPETYHEHRLKKRGSTLIPSNCFSSDQALYTYFSPNYPWGDKHNGAALMSQAQVSAAQGFLSLRSDYTGNGQLSYNSGTVYANQQFTVPPGGGLDFQASFQANTQPGCWPAFWLTAVHGWPPEIDLCEWKGSGKVSFNTFNTSSNVASLDVPYGSPESWHSIRNELRAGADGSTLVISFYLDGSLITTQYGANMVNVPFWFVIDYQMLGSSGSSGPHETTYFNVQGLTVTSYPWGRFRNDAMMFKLR</sequence>
<dbReference type="PROSITE" id="PS51762">
    <property type="entry name" value="GH16_2"/>
    <property type="match status" value="1"/>
</dbReference>
<name>A0A8H6VGF0_9PEZI</name>
<comment type="caution">
    <text evidence="3">The sequence shown here is derived from an EMBL/GenBank/DDBJ whole genome shotgun (WGS) entry which is preliminary data.</text>
</comment>
<dbReference type="SUPFAM" id="SSF49899">
    <property type="entry name" value="Concanavalin A-like lectins/glucanases"/>
    <property type="match status" value="1"/>
</dbReference>
<dbReference type="Gene3D" id="2.60.120.200">
    <property type="match status" value="1"/>
</dbReference>
<dbReference type="GO" id="GO:0005975">
    <property type="term" value="P:carbohydrate metabolic process"/>
    <property type="evidence" value="ECO:0007669"/>
    <property type="project" value="InterPro"/>
</dbReference>
<feature type="chain" id="PRO_5034416776" evidence="1">
    <location>
        <begin position="17"/>
        <end position="264"/>
    </location>
</feature>
<dbReference type="InterPro" id="IPR000757">
    <property type="entry name" value="Beta-glucanase-like"/>
</dbReference>
<keyword evidence="1" id="KW-0732">Signal</keyword>
<evidence type="ECO:0000256" key="1">
    <source>
        <dbReference type="SAM" id="SignalP"/>
    </source>
</evidence>
<feature type="domain" description="GH16" evidence="2">
    <location>
        <begin position="11"/>
        <end position="249"/>
    </location>
</feature>
<evidence type="ECO:0000313" key="3">
    <source>
        <dbReference type="EMBL" id="KAF7185960.1"/>
    </source>
</evidence>
<feature type="signal peptide" evidence="1">
    <location>
        <begin position="1"/>
        <end position="16"/>
    </location>
</feature>
<evidence type="ECO:0000259" key="2">
    <source>
        <dbReference type="PROSITE" id="PS51762"/>
    </source>
</evidence>
<dbReference type="InterPro" id="IPR013320">
    <property type="entry name" value="ConA-like_dom_sf"/>
</dbReference>
<accession>A0A8H6VGF0</accession>
<gene>
    <name evidence="3" type="ORF">HII31_12833</name>
</gene>
<protein>
    <submittedName>
        <fullName evidence="3">Galactan endo-beta-1,3-galactanase</fullName>
    </submittedName>
</protein>
<evidence type="ECO:0000313" key="4">
    <source>
        <dbReference type="Proteomes" id="UP000660729"/>
    </source>
</evidence>
<organism evidence="3 4">
    <name type="scientific">Pseudocercospora fuligena</name>
    <dbReference type="NCBI Taxonomy" id="685502"/>
    <lineage>
        <taxon>Eukaryota</taxon>
        <taxon>Fungi</taxon>
        <taxon>Dikarya</taxon>
        <taxon>Ascomycota</taxon>
        <taxon>Pezizomycotina</taxon>
        <taxon>Dothideomycetes</taxon>
        <taxon>Dothideomycetidae</taxon>
        <taxon>Mycosphaerellales</taxon>
        <taxon>Mycosphaerellaceae</taxon>
        <taxon>Pseudocercospora</taxon>
    </lineage>
</organism>
<reference evidence="3" key="1">
    <citation type="submission" date="2020-04" db="EMBL/GenBank/DDBJ databases">
        <title>Draft genome resource of the tomato pathogen Pseudocercospora fuligena.</title>
        <authorList>
            <person name="Zaccaron A."/>
        </authorList>
    </citation>
    <scope>NUCLEOTIDE SEQUENCE</scope>
    <source>
        <strain evidence="3">PF001</strain>
    </source>
</reference>
<dbReference type="EMBL" id="JABCIY010000306">
    <property type="protein sequence ID" value="KAF7185960.1"/>
    <property type="molecule type" value="Genomic_DNA"/>
</dbReference>
<keyword evidence="4" id="KW-1185">Reference proteome</keyword>
<proteinExistence type="predicted"/>
<dbReference type="AlphaFoldDB" id="A0A8H6VGF0"/>
<dbReference type="Proteomes" id="UP000660729">
    <property type="component" value="Unassembled WGS sequence"/>
</dbReference>
<dbReference type="OrthoDB" id="4524534at2759"/>